<dbReference type="EMBL" id="LFJN01000040">
    <property type="protein sequence ID" value="KPI35450.1"/>
    <property type="molecule type" value="Genomic_DNA"/>
</dbReference>
<dbReference type="RefSeq" id="XP_017995413.1">
    <property type="nucleotide sequence ID" value="XM_018140586.1"/>
</dbReference>
<protein>
    <submittedName>
        <fullName evidence="2">Clock-controlled protein 8</fullName>
    </submittedName>
</protein>
<dbReference type="GeneID" id="28732467"/>
<dbReference type="GO" id="GO:0003714">
    <property type="term" value="F:transcription corepressor activity"/>
    <property type="evidence" value="ECO:0007669"/>
    <property type="project" value="InterPro"/>
</dbReference>
<dbReference type="PANTHER" id="PTHR38406">
    <property type="entry name" value="TRANSCRIPTIONAL REPRESSOR OPI1"/>
    <property type="match status" value="1"/>
</dbReference>
<feature type="region of interest" description="Disordered" evidence="1">
    <location>
        <begin position="1"/>
        <end position="117"/>
    </location>
</feature>
<dbReference type="OrthoDB" id="2441642at2759"/>
<proteinExistence type="predicted"/>
<evidence type="ECO:0000313" key="2">
    <source>
        <dbReference type="EMBL" id="KPI35450.1"/>
    </source>
</evidence>
<keyword evidence="3" id="KW-1185">Reference proteome</keyword>
<feature type="region of interest" description="Disordered" evidence="1">
    <location>
        <begin position="448"/>
        <end position="475"/>
    </location>
</feature>
<dbReference type="Pfam" id="PF08618">
    <property type="entry name" value="Opi1"/>
    <property type="match status" value="1"/>
</dbReference>
<evidence type="ECO:0000313" key="3">
    <source>
        <dbReference type="Proteomes" id="UP000038010"/>
    </source>
</evidence>
<organism evidence="2 3">
    <name type="scientific">Cyphellophora attinorum</name>
    <dbReference type="NCBI Taxonomy" id="1664694"/>
    <lineage>
        <taxon>Eukaryota</taxon>
        <taxon>Fungi</taxon>
        <taxon>Dikarya</taxon>
        <taxon>Ascomycota</taxon>
        <taxon>Pezizomycotina</taxon>
        <taxon>Eurotiomycetes</taxon>
        <taxon>Chaetothyriomycetidae</taxon>
        <taxon>Chaetothyriales</taxon>
        <taxon>Cyphellophoraceae</taxon>
        <taxon>Cyphellophora</taxon>
    </lineage>
</organism>
<dbReference type="VEuPathDB" id="FungiDB:AB675_11715"/>
<dbReference type="GO" id="GO:0008654">
    <property type="term" value="P:phospholipid biosynthetic process"/>
    <property type="evidence" value="ECO:0007669"/>
    <property type="project" value="TreeGrafter"/>
</dbReference>
<dbReference type="Proteomes" id="UP000038010">
    <property type="component" value="Unassembled WGS sequence"/>
</dbReference>
<feature type="region of interest" description="Disordered" evidence="1">
    <location>
        <begin position="293"/>
        <end position="315"/>
    </location>
</feature>
<feature type="compositionally biased region" description="Basic and acidic residues" evidence="1">
    <location>
        <begin position="38"/>
        <end position="48"/>
    </location>
</feature>
<feature type="compositionally biased region" description="Basic and acidic residues" evidence="1">
    <location>
        <begin position="448"/>
        <end position="457"/>
    </location>
</feature>
<dbReference type="AlphaFoldDB" id="A0A0N1GY13"/>
<dbReference type="InterPro" id="IPR013927">
    <property type="entry name" value="TF_Opi1_Ccg-8"/>
</dbReference>
<evidence type="ECO:0000256" key="1">
    <source>
        <dbReference type="SAM" id="MobiDB-lite"/>
    </source>
</evidence>
<feature type="compositionally biased region" description="Polar residues" evidence="1">
    <location>
        <begin position="67"/>
        <end position="82"/>
    </location>
</feature>
<dbReference type="GO" id="GO:0005634">
    <property type="term" value="C:nucleus"/>
    <property type="evidence" value="ECO:0007669"/>
    <property type="project" value="TreeGrafter"/>
</dbReference>
<dbReference type="PANTHER" id="PTHR38406:SF1">
    <property type="entry name" value="TRANSCRIPTIONAL REPRESSOR OPI1"/>
    <property type="match status" value="1"/>
</dbReference>
<dbReference type="STRING" id="1664694.A0A0N1GY13"/>
<dbReference type="GO" id="GO:0005783">
    <property type="term" value="C:endoplasmic reticulum"/>
    <property type="evidence" value="ECO:0007669"/>
    <property type="project" value="TreeGrafter"/>
</dbReference>
<dbReference type="GO" id="GO:0030968">
    <property type="term" value="P:endoplasmic reticulum unfolded protein response"/>
    <property type="evidence" value="ECO:0007669"/>
    <property type="project" value="TreeGrafter"/>
</dbReference>
<accession>A0A0N1GY13</accession>
<name>A0A0N1GY13_9EURO</name>
<sequence>MEAQRPDNVSYGVPPPFSPTSSHRSSADLPKPLAMDLDMTRSDQDRSVRAASVLSGMSVEDMEAAETLNSLQQSLTNPSARTPTKRDSSQYSPTSQHPSQQLPPPLHVHTTTTFDKSQPEPLLRLFTSQYPLAGSLVNGSLSAYKMTQSYIPGAEWTERNVGLPIAGKVARISGAEAGLRWYLKPRQDGKSANPSTPDVEKGQEVLPAYNPGDRSPPYSEQEVLLLQQSQSSHPPPNWRQQLIISTSGLGVAMSQESFRSLRFCLGWLRWANGRLGEAIQNLKVLLERYGDSTTVGGGTSPLSPDSMSDHHHHDQRQAQVAARVAALRQDVINTLKQVVGIVSQYAGGALPENARNLVQRHLTSLPQRFSIANAANQSNGGRQGGEGSGNEMAASASRAIVLAQEGLDMMTQVSRVVNDTLVSAEGWFERLGRGQQQQDGGMVVLGEKDAAEGDESRSATVSGDNQGDVKMGDVI</sequence>
<reference evidence="2 3" key="1">
    <citation type="submission" date="2015-06" db="EMBL/GenBank/DDBJ databases">
        <title>Draft genome of the ant-associated black yeast Phialophora attae CBS 131958.</title>
        <authorList>
            <person name="Moreno L.F."/>
            <person name="Stielow B.J."/>
            <person name="de Hoog S."/>
            <person name="Vicente V.A."/>
            <person name="Weiss V.A."/>
            <person name="de Vries M."/>
            <person name="Cruz L.M."/>
            <person name="Souza E.M."/>
        </authorList>
    </citation>
    <scope>NUCLEOTIDE SEQUENCE [LARGE SCALE GENOMIC DNA]</scope>
    <source>
        <strain evidence="2 3">CBS 131958</strain>
    </source>
</reference>
<feature type="region of interest" description="Disordered" evidence="1">
    <location>
        <begin position="185"/>
        <end position="220"/>
    </location>
</feature>
<comment type="caution">
    <text evidence="2">The sequence shown here is derived from an EMBL/GenBank/DDBJ whole genome shotgun (WGS) entry which is preliminary data.</text>
</comment>
<dbReference type="GO" id="GO:0006357">
    <property type="term" value="P:regulation of transcription by RNA polymerase II"/>
    <property type="evidence" value="ECO:0007669"/>
    <property type="project" value="TreeGrafter"/>
</dbReference>
<gene>
    <name evidence="2" type="ORF">AB675_11715</name>
</gene>